<gene>
    <name evidence="1" type="ORF">QFZ49_002134</name>
</gene>
<keyword evidence="2" id="KW-1185">Reference proteome</keyword>
<proteinExistence type="predicted"/>
<reference evidence="1 2" key="1">
    <citation type="submission" date="2023-07" db="EMBL/GenBank/DDBJ databases">
        <title>Comparative genomics of wheat-associated soil bacteria to identify genetic determinants of phenazine resistance.</title>
        <authorList>
            <person name="Mouncey N."/>
        </authorList>
    </citation>
    <scope>NUCLEOTIDE SEQUENCE [LARGE SCALE GENOMIC DNA]</scope>
    <source>
        <strain evidence="1 2">W2I16</strain>
    </source>
</reference>
<organism evidence="1 2">
    <name type="scientific">Streptomyces turgidiscabies</name>
    <dbReference type="NCBI Taxonomy" id="85558"/>
    <lineage>
        <taxon>Bacteria</taxon>
        <taxon>Bacillati</taxon>
        <taxon>Actinomycetota</taxon>
        <taxon>Actinomycetes</taxon>
        <taxon>Kitasatosporales</taxon>
        <taxon>Streptomycetaceae</taxon>
        <taxon>Streptomyces</taxon>
    </lineage>
</organism>
<accession>A0ABU0RJS4</accession>
<evidence type="ECO:0000313" key="1">
    <source>
        <dbReference type="EMBL" id="MDQ0932204.1"/>
    </source>
</evidence>
<comment type="caution">
    <text evidence="1">The sequence shown here is derived from an EMBL/GenBank/DDBJ whole genome shotgun (WGS) entry which is preliminary data.</text>
</comment>
<name>A0ABU0RJS4_9ACTN</name>
<evidence type="ECO:0000313" key="2">
    <source>
        <dbReference type="Proteomes" id="UP001223072"/>
    </source>
</evidence>
<sequence>MRTPSEHTRLQLELYLNMHTKTAWPQLAGLRIRHRGQFAYMEGELADGGSVKLMRLRYRGTANRWGFAMHDAGSDRYQDALLPTGTGSGTPEDALDCACRLHLTALDS</sequence>
<protein>
    <submittedName>
        <fullName evidence="1">Uncharacterized protein</fullName>
    </submittedName>
</protein>
<dbReference type="RefSeq" id="WP_307626205.1">
    <property type="nucleotide sequence ID" value="NZ_JAUSZS010000003.1"/>
</dbReference>
<dbReference type="EMBL" id="JAUSZS010000003">
    <property type="protein sequence ID" value="MDQ0932204.1"/>
    <property type="molecule type" value="Genomic_DNA"/>
</dbReference>
<dbReference type="Proteomes" id="UP001223072">
    <property type="component" value="Unassembled WGS sequence"/>
</dbReference>